<dbReference type="Proteomes" id="UP000183832">
    <property type="component" value="Unassembled WGS sequence"/>
</dbReference>
<evidence type="ECO:0000313" key="2">
    <source>
        <dbReference type="Proteomes" id="UP000183832"/>
    </source>
</evidence>
<sequence>MRILKSTKVQFKRSFSPHETHFVSVCSLYVVAPTAQTIHSGRFTLICCWNLVFTTKVEPNKHSHCYANSCNRIFPQRSIRVLLCPFLV</sequence>
<gene>
    <name evidence="1" type="ORF">CLUMA_CG005827</name>
</gene>
<dbReference type="EMBL" id="CVRI01000024">
    <property type="protein sequence ID" value="CRK92185.1"/>
    <property type="molecule type" value="Genomic_DNA"/>
</dbReference>
<reference evidence="1 2" key="1">
    <citation type="submission" date="2015-04" db="EMBL/GenBank/DDBJ databases">
        <authorList>
            <person name="Syromyatnikov M.Y."/>
            <person name="Popov V.N."/>
        </authorList>
    </citation>
    <scope>NUCLEOTIDE SEQUENCE [LARGE SCALE GENOMIC DNA]</scope>
</reference>
<name>A0A1J1I1E0_9DIPT</name>
<protein>
    <submittedName>
        <fullName evidence="1">CLUMA_CG005827, isoform A</fullName>
    </submittedName>
</protein>
<accession>A0A1J1I1E0</accession>
<evidence type="ECO:0000313" key="1">
    <source>
        <dbReference type="EMBL" id="CRK92185.1"/>
    </source>
</evidence>
<organism evidence="1 2">
    <name type="scientific">Clunio marinus</name>
    <dbReference type="NCBI Taxonomy" id="568069"/>
    <lineage>
        <taxon>Eukaryota</taxon>
        <taxon>Metazoa</taxon>
        <taxon>Ecdysozoa</taxon>
        <taxon>Arthropoda</taxon>
        <taxon>Hexapoda</taxon>
        <taxon>Insecta</taxon>
        <taxon>Pterygota</taxon>
        <taxon>Neoptera</taxon>
        <taxon>Endopterygota</taxon>
        <taxon>Diptera</taxon>
        <taxon>Nematocera</taxon>
        <taxon>Chironomoidea</taxon>
        <taxon>Chironomidae</taxon>
        <taxon>Clunio</taxon>
    </lineage>
</organism>
<dbReference type="AlphaFoldDB" id="A0A1J1I1E0"/>
<proteinExistence type="predicted"/>
<keyword evidence="2" id="KW-1185">Reference proteome</keyword>